<protein>
    <submittedName>
        <fullName evidence="2">Uncharacterized protein</fullName>
    </submittedName>
</protein>
<dbReference type="InterPro" id="IPR053597">
    <property type="entry name" value="Retron_Ec48_antiviral"/>
</dbReference>
<evidence type="ECO:0000256" key="1">
    <source>
        <dbReference type="SAM" id="Phobius"/>
    </source>
</evidence>
<gene>
    <name evidence="2" type="ORF">N473_01380</name>
</gene>
<dbReference type="EMBL" id="AUYC01000018">
    <property type="protein sequence ID" value="KZN65254.1"/>
    <property type="molecule type" value="Genomic_DNA"/>
</dbReference>
<feature type="transmembrane region" description="Helical" evidence="1">
    <location>
        <begin position="55"/>
        <end position="81"/>
    </location>
</feature>
<dbReference type="Proteomes" id="UP000076486">
    <property type="component" value="Unassembled WGS sequence"/>
</dbReference>
<organism evidence="2 3">
    <name type="scientific">Pseudoalteromonas luteoviolacea CPMOR-1</name>
    <dbReference type="NCBI Taxonomy" id="1365248"/>
    <lineage>
        <taxon>Bacteria</taxon>
        <taxon>Pseudomonadati</taxon>
        <taxon>Pseudomonadota</taxon>
        <taxon>Gammaproteobacteria</taxon>
        <taxon>Alteromonadales</taxon>
        <taxon>Pseudoalteromonadaceae</taxon>
        <taxon>Pseudoalteromonas</taxon>
    </lineage>
</organism>
<dbReference type="AlphaFoldDB" id="A0A162CBM9"/>
<keyword evidence="1" id="KW-1133">Transmembrane helix</keyword>
<keyword evidence="1" id="KW-0812">Transmembrane</keyword>
<proteinExistence type="predicted"/>
<comment type="caution">
    <text evidence="2">The sequence shown here is derived from an EMBL/GenBank/DDBJ whole genome shotgun (WGS) entry which is preliminary data.</text>
</comment>
<dbReference type="RefSeq" id="WP_063367270.1">
    <property type="nucleotide sequence ID" value="NZ_AUYC01000018.1"/>
</dbReference>
<accession>A0A162CBM9</accession>
<dbReference type="PATRIC" id="fig|1365248.3.peg.1451"/>
<evidence type="ECO:0000313" key="2">
    <source>
        <dbReference type="EMBL" id="KZN65254.1"/>
    </source>
</evidence>
<reference evidence="2 3" key="1">
    <citation type="submission" date="2013-07" db="EMBL/GenBank/DDBJ databases">
        <title>Comparative Genomic and Metabolomic Analysis of Twelve Strains of Pseudoalteromonas luteoviolacea.</title>
        <authorList>
            <person name="Vynne N.G."/>
            <person name="Mansson M."/>
            <person name="Gram L."/>
        </authorList>
    </citation>
    <scope>NUCLEOTIDE SEQUENCE [LARGE SCALE GENOMIC DNA]</scope>
    <source>
        <strain evidence="2 3">CPMOR-1</strain>
    </source>
</reference>
<dbReference type="NCBIfam" id="NF038235">
    <property type="entry name" value="retron_Ec48_2TM"/>
    <property type="match status" value="1"/>
</dbReference>
<feature type="transmembrane region" description="Helical" evidence="1">
    <location>
        <begin position="12"/>
        <end position="35"/>
    </location>
</feature>
<evidence type="ECO:0000313" key="3">
    <source>
        <dbReference type="Proteomes" id="UP000076486"/>
    </source>
</evidence>
<sequence length="242" mass="28150">MLVKSKITKMACIYAFTNIIFLLLLLVQMNVAGTFSLDFCVEDRCLKYLYDRHQYFIELVIVINKFLAGFAAIFGVAYGYVAFLEQSKDRAFNNHLRNLEFFVSFIKSEIDRLDYLSQSSVDFNILYQLIYPNSSEGKMSNFDGYKSGVKELRDYVISYSNGYKGGLKKVPNSEVSFFNHKKKIIKLAKKFGIDVANLPKSDFFSVESDFFKLLDVITTTFTNEREVERARFLMHKVDIHYR</sequence>
<name>A0A162CBM9_9GAMM</name>
<keyword evidence="1" id="KW-0472">Membrane</keyword>